<keyword evidence="2" id="KW-0732">Signal</keyword>
<keyword evidence="4" id="KW-1185">Reference proteome</keyword>
<dbReference type="RefSeq" id="WP_093783027.1">
    <property type="nucleotide sequence ID" value="NZ_FNIE01000002.1"/>
</dbReference>
<feature type="signal peptide" evidence="2">
    <location>
        <begin position="1"/>
        <end position="30"/>
    </location>
</feature>
<dbReference type="OrthoDB" id="4336337at2"/>
<dbReference type="Proteomes" id="UP000199341">
    <property type="component" value="Unassembled WGS sequence"/>
</dbReference>
<dbReference type="AlphaFoldDB" id="A0A1G9XYU7"/>
<accession>A0A1G9XYU7</accession>
<organism evidence="3 4">
    <name type="scientific">Actinacidiphila guanduensis</name>
    <dbReference type="NCBI Taxonomy" id="310781"/>
    <lineage>
        <taxon>Bacteria</taxon>
        <taxon>Bacillati</taxon>
        <taxon>Actinomycetota</taxon>
        <taxon>Actinomycetes</taxon>
        <taxon>Kitasatosporales</taxon>
        <taxon>Streptomycetaceae</taxon>
        <taxon>Actinacidiphila</taxon>
    </lineage>
</organism>
<evidence type="ECO:0000313" key="4">
    <source>
        <dbReference type="Proteomes" id="UP000199341"/>
    </source>
</evidence>
<proteinExistence type="predicted"/>
<feature type="compositionally biased region" description="Polar residues" evidence="1">
    <location>
        <begin position="61"/>
        <end position="78"/>
    </location>
</feature>
<feature type="region of interest" description="Disordered" evidence="1">
    <location>
        <begin position="25"/>
        <end position="89"/>
    </location>
</feature>
<dbReference type="EMBL" id="FNIE01000002">
    <property type="protein sequence ID" value="SDN01967.1"/>
    <property type="molecule type" value="Genomic_DNA"/>
</dbReference>
<dbReference type="InterPro" id="IPR006311">
    <property type="entry name" value="TAT_signal"/>
</dbReference>
<feature type="chain" id="PRO_5011461498" evidence="2">
    <location>
        <begin position="31"/>
        <end position="141"/>
    </location>
</feature>
<gene>
    <name evidence="3" type="ORF">SAMN05216259_102340</name>
</gene>
<evidence type="ECO:0000313" key="3">
    <source>
        <dbReference type="EMBL" id="SDN01967.1"/>
    </source>
</evidence>
<reference evidence="3 4" key="1">
    <citation type="submission" date="2016-10" db="EMBL/GenBank/DDBJ databases">
        <authorList>
            <person name="de Groot N.N."/>
        </authorList>
    </citation>
    <scope>NUCLEOTIDE SEQUENCE [LARGE SCALE GENOMIC DNA]</scope>
    <source>
        <strain evidence="3 4">CGMCC 4.2022</strain>
    </source>
</reference>
<name>A0A1G9XYU7_9ACTN</name>
<dbReference type="STRING" id="310781.SAMN05216259_102340"/>
<sequence>MSSMSRRAVLGFTGTAAAGALVAGAGPAQAADIPQSTDRRAQAGDRQATGRRSREAHAEQAGTTTTDFPPGTQFTAHATQDFPGGEDPGDLTLTFSVTTVEEPPAYTLTPLDIATALSEYAQSRGWPALTFYGTPAPAPLN</sequence>
<evidence type="ECO:0000256" key="1">
    <source>
        <dbReference type="SAM" id="MobiDB-lite"/>
    </source>
</evidence>
<evidence type="ECO:0000256" key="2">
    <source>
        <dbReference type="SAM" id="SignalP"/>
    </source>
</evidence>
<protein>
    <submittedName>
        <fullName evidence="3">Uncharacterized protein</fullName>
    </submittedName>
</protein>
<dbReference type="PROSITE" id="PS51318">
    <property type="entry name" value="TAT"/>
    <property type="match status" value="1"/>
</dbReference>